<accession>A0A5J4X0W8</accession>
<proteinExistence type="predicted"/>
<comment type="caution">
    <text evidence="1">The sequence shown here is derived from an EMBL/GenBank/DDBJ whole genome shotgun (WGS) entry which is preliminary data.</text>
</comment>
<sequence>MTKLHFVEGDTDSAYWAISGKQVKRVYQDGQCVNQQEYEDNLHQGFIYVIKDQQFYDTNAKYFFSTIKGDKFNEKKLLGLAFENEDDEMYALDSKNYYIHTFKRNSLVDVIKLKGYSLIPKSYDSQLAKALQLPQAPYRGSMVVMKLLPVGSYILIRPIHRQAIDKSGSSIQQ</sequence>
<dbReference type="EMBL" id="SNRW01000592">
    <property type="protein sequence ID" value="KAA6400255.1"/>
    <property type="molecule type" value="Genomic_DNA"/>
</dbReference>
<organism evidence="1 2">
    <name type="scientific">Streblomastix strix</name>
    <dbReference type="NCBI Taxonomy" id="222440"/>
    <lineage>
        <taxon>Eukaryota</taxon>
        <taxon>Metamonada</taxon>
        <taxon>Preaxostyla</taxon>
        <taxon>Oxymonadida</taxon>
        <taxon>Streblomastigidae</taxon>
        <taxon>Streblomastix</taxon>
    </lineage>
</organism>
<protein>
    <submittedName>
        <fullName evidence="1">Uncharacterized protein</fullName>
    </submittedName>
</protein>
<name>A0A5J4X0W8_9EUKA</name>
<dbReference type="Proteomes" id="UP000324800">
    <property type="component" value="Unassembled WGS sequence"/>
</dbReference>
<evidence type="ECO:0000313" key="2">
    <source>
        <dbReference type="Proteomes" id="UP000324800"/>
    </source>
</evidence>
<gene>
    <name evidence="1" type="ORF">EZS28_004214</name>
</gene>
<dbReference type="AlphaFoldDB" id="A0A5J4X0W8"/>
<evidence type="ECO:0000313" key="1">
    <source>
        <dbReference type="EMBL" id="KAA6400255.1"/>
    </source>
</evidence>
<reference evidence="1 2" key="1">
    <citation type="submission" date="2019-03" db="EMBL/GenBank/DDBJ databases">
        <title>Single cell metagenomics reveals metabolic interactions within the superorganism composed of flagellate Streblomastix strix and complex community of Bacteroidetes bacteria on its surface.</title>
        <authorList>
            <person name="Treitli S.C."/>
            <person name="Kolisko M."/>
            <person name="Husnik F."/>
            <person name="Keeling P."/>
            <person name="Hampl V."/>
        </authorList>
    </citation>
    <scope>NUCLEOTIDE SEQUENCE [LARGE SCALE GENOMIC DNA]</scope>
    <source>
        <strain evidence="1">ST1C</strain>
    </source>
</reference>